<evidence type="ECO:0000313" key="2">
    <source>
        <dbReference type="EMBL" id="KDO21290.1"/>
    </source>
</evidence>
<gene>
    <name evidence="2" type="ORF">SPRG_13589</name>
</gene>
<accession>A0A067BWS6</accession>
<name>A0A067BWS6_SAPPC</name>
<dbReference type="AlphaFoldDB" id="A0A067BWS6"/>
<dbReference type="Proteomes" id="UP000030745">
    <property type="component" value="Unassembled WGS sequence"/>
</dbReference>
<dbReference type="VEuPathDB" id="FungiDB:SPRG_13589"/>
<sequence length="153" mass="17362">MDAKTECQYSYKPCSNPRTTKRNGAPHLLCEYHRKKANAIQRVYAQKKRLQKQAANHRHSTEAPSTEYAMQSSHTRHHIAMPQYVDPSSSSYHNRGNVQFDPRGGGASMALPRIMYPPVADNGFGYLTALLRDDLRGEKGPQQHHSTHHGRLQ</sequence>
<evidence type="ECO:0000256" key="1">
    <source>
        <dbReference type="SAM" id="MobiDB-lite"/>
    </source>
</evidence>
<dbReference type="OMA" id="MDAKTEC"/>
<organism evidence="2 3">
    <name type="scientific">Saprolegnia parasitica (strain CBS 223.65)</name>
    <dbReference type="NCBI Taxonomy" id="695850"/>
    <lineage>
        <taxon>Eukaryota</taxon>
        <taxon>Sar</taxon>
        <taxon>Stramenopiles</taxon>
        <taxon>Oomycota</taxon>
        <taxon>Saprolegniomycetes</taxon>
        <taxon>Saprolegniales</taxon>
        <taxon>Saprolegniaceae</taxon>
        <taxon>Saprolegnia</taxon>
    </lineage>
</organism>
<dbReference type="OrthoDB" id="10288625at2759"/>
<reference evidence="2 3" key="1">
    <citation type="journal article" date="2013" name="PLoS Genet.">
        <title>Distinctive expansion of potential virulence genes in the genome of the oomycete fish pathogen Saprolegnia parasitica.</title>
        <authorList>
            <person name="Jiang R.H."/>
            <person name="de Bruijn I."/>
            <person name="Haas B.J."/>
            <person name="Belmonte R."/>
            <person name="Lobach L."/>
            <person name="Christie J."/>
            <person name="van den Ackerveken G."/>
            <person name="Bottin A."/>
            <person name="Bulone V."/>
            <person name="Diaz-Moreno S.M."/>
            <person name="Dumas B."/>
            <person name="Fan L."/>
            <person name="Gaulin E."/>
            <person name="Govers F."/>
            <person name="Grenville-Briggs L.J."/>
            <person name="Horner N.R."/>
            <person name="Levin J.Z."/>
            <person name="Mammella M."/>
            <person name="Meijer H.J."/>
            <person name="Morris P."/>
            <person name="Nusbaum C."/>
            <person name="Oome S."/>
            <person name="Phillips A.J."/>
            <person name="van Rooyen D."/>
            <person name="Rzeszutek E."/>
            <person name="Saraiva M."/>
            <person name="Secombes C.J."/>
            <person name="Seidl M.F."/>
            <person name="Snel B."/>
            <person name="Stassen J.H."/>
            <person name="Sykes S."/>
            <person name="Tripathy S."/>
            <person name="van den Berg H."/>
            <person name="Vega-Arreguin J.C."/>
            <person name="Wawra S."/>
            <person name="Young S.K."/>
            <person name="Zeng Q."/>
            <person name="Dieguez-Uribeondo J."/>
            <person name="Russ C."/>
            <person name="Tyler B.M."/>
            <person name="van West P."/>
        </authorList>
    </citation>
    <scope>NUCLEOTIDE SEQUENCE [LARGE SCALE GENOMIC DNA]</scope>
    <source>
        <strain evidence="2 3">CBS 223.65</strain>
    </source>
</reference>
<dbReference type="RefSeq" id="XP_012208032.1">
    <property type="nucleotide sequence ID" value="XM_012352642.1"/>
</dbReference>
<dbReference type="EMBL" id="KK583291">
    <property type="protein sequence ID" value="KDO21290.1"/>
    <property type="molecule type" value="Genomic_DNA"/>
</dbReference>
<dbReference type="GeneID" id="24135458"/>
<proteinExistence type="predicted"/>
<evidence type="ECO:0000313" key="3">
    <source>
        <dbReference type="Proteomes" id="UP000030745"/>
    </source>
</evidence>
<protein>
    <submittedName>
        <fullName evidence="2">Uncharacterized protein</fullName>
    </submittedName>
</protein>
<keyword evidence="3" id="KW-1185">Reference proteome</keyword>
<feature type="region of interest" description="Disordered" evidence="1">
    <location>
        <begin position="52"/>
        <end position="74"/>
    </location>
</feature>
<dbReference type="KEGG" id="spar:SPRG_13589"/>
<feature type="compositionally biased region" description="Polar residues" evidence="1">
    <location>
        <begin position="62"/>
        <end position="73"/>
    </location>
</feature>